<gene>
    <name evidence="3" type="ORF">SAMN02745191_0042</name>
</gene>
<evidence type="ECO:0000256" key="1">
    <source>
        <dbReference type="SAM" id="MobiDB-lite"/>
    </source>
</evidence>
<feature type="transmembrane region" description="Helical" evidence="2">
    <location>
        <begin position="453"/>
        <end position="472"/>
    </location>
</feature>
<reference evidence="4" key="1">
    <citation type="submission" date="2017-02" db="EMBL/GenBank/DDBJ databases">
        <authorList>
            <person name="Varghese N."/>
            <person name="Submissions S."/>
        </authorList>
    </citation>
    <scope>NUCLEOTIDE SEQUENCE [LARGE SCALE GENOMIC DNA]</scope>
    <source>
        <strain evidence="4">ATCC 25662</strain>
    </source>
</reference>
<dbReference type="AlphaFoldDB" id="A0A1T4QJ38"/>
<proteinExistence type="predicted"/>
<dbReference type="STRING" id="118967.SAMN02745191_0042"/>
<feature type="non-terminal residue" evidence="3">
    <location>
        <position position="1"/>
    </location>
</feature>
<feature type="region of interest" description="Disordered" evidence="1">
    <location>
        <begin position="360"/>
        <end position="388"/>
    </location>
</feature>
<dbReference type="EMBL" id="FUWY01000010">
    <property type="protein sequence ID" value="SKA03657.1"/>
    <property type="molecule type" value="Genomic_DNA"/>
</dbReference>
<keyword evidence="2" id="KW-0812">Transmembrane</keyword>
<evidence type="ECO:0000256" key="2">
    <source>
        <dbReference type="SAM" id="Phobius"/>
    </source>
</evidence>
<sequence length="519" mass="58150">TAKTIIGYKVVQSDIDNAPTTVAEGEVITINYVKDETQTKEVSYEVTHKLPNGDSEVVTVKETVWINDADELKVTAESIATKAPEGYKINTIQTTGGETVVAGDIVANKTKIEVTYLPIDYEYVVKHHMINADGSIVEFVGSDDHETHIASFNSKVKATDHKVNIIDYKYWYAEQDEITMQISNNVLNLFYYQDVVGDRDQDGNDIGDEIPDVYQVKFIYKVETNGTGYVTSDNKSETYEYVTKDYDRNEKYDPEILNIKVSPLAKDVVNNAASNYRFNNWHDSENKLFNSIDEIRNSEYAATMVFTVVFNKIPPTVDPEEPVDPGCPVGTTWNEGTQLCEEPPVIVNPIVPPVNPNPPTNGGNATIDQEETPLVKPTPTPSTTPDITEVEDDATPEIVGKSSWALINLIAVIIGLLLTIILIVSKHESDEEDDSDEINPNQEETELYERKRIYKVIGAIVAVISVIIFILTENMTLPMVLVDKYTIIMLILTLVTIVVFFLGRKWHEVEMDEEVKPQV</sequence>
<name>A0A1T4QJ38_9FIRM</name>
<evidence type="ECO:0000313" key="4">
    <source>
        <dbReference type="Proteomes" id="UP000243297"/>
    </source>
</evidence>
<accession>A0A1T4QJ38</accession>
<feature type="transmembrane region" description="Helical" evidence="2">
    <location>
        <begin position="404"/>
        <end position="424"/>
    </location>
</feature>
<keyword evidence="4" id="KW-1185">Reference proteome</keyword>
<keyword evidence="2" id="KW-0472">Membrane</keyword>
<organism evidence="3 4">
    <name type="scientific">Anaerorhabdus furcosa</name>
    <dbReference type="NCBI Taxonomy" id="118967"/>
    <lineage>
        <taxon>Bacteria</taxon>
        <taxon>Bacillati</taxon>
        <taxon>Bacillota</taxon>
        <taxon>Erysipelotrichia</taxon>
        <taxon>Erysipelotrichales</taxon>
        <taxon>Erysipelotrichaceae</taxon>
        <taxon>Anaerorhabdus</taxon>
    </lineage>
</organism>
<evidence type="ECO:0000313" key="3">
    <source>
        <dbReference type="EMBL" id="SKA03657.1"/>
    </source>
</evidence>
<dbReference type="Proteomes" id="UP000243297">
    <property type="component" value="Unassembled WGS sequence"/>
</dbReference>
<feature type="transmembrane region" description="Helical" evidence="2">
    <location>
        <begin position="484"/>
        <end position="503"/>
    </location>
</feature>
<keyword evidence="2" id="KW-1133">Transmembrane helix</keyword>
<protein>
    <submittedName>
        <fullName evidence="3">Uncharacterized protein</fullName>
    </submittedName>
</protein>